<protein>
    <submittedName>
        <fullName evidence="1">Uncharacterized protein</fullName>
    </submittedName>
</protein>
<reference evidence="1" key="1">
    <citation type="submission" date="2020-03" db="EMBL/GenBank/DDBJ databases">
        <title>The deep terrestrial virosphere.</title>
        <authorList>
            <person name="Holmfeldt K."/>
            <person name="Nilsson E."/>
            <person name="Simone D."/>
            <person name="Lopez-Fernandez M."/>
            <person name="Wu X."/>
            <person name="de Brujin I."/>
            <person name="Lundin D."/>
            <person name="Andersson A."/>
            <person name="Bertilsson S."/>
            <person name="Dopson M."/>
        </authorList>
    </citation>
    <scope>NUCLEOTIDE SEQUENCE</scope>
    <source>
        <strain evidence="1">MM415A04115</strain>
    </source>
</reference>
<gene>
    <name evidence="1" type="ORF">MM415A04115_0008</name>
</gene>
<organism evidence="1">
    <name type="scientific">viral metagenome</name>
    <dbReference type="NCBI Taxonomy" id="1070528"/>
    <lineage>
        <taxon>unclassified sequences</taxon>
        <taxon>metagenomes</taxon>
        <taxon>organismal metagenomes</taxon>
    </lineage>
</organism>
<accession>A0A6M3JL31</accession>
<proteinExistence type="predicted"/>
<sequence>MKTREEKLAEAFENGTYIEVQFLIGWGAREKLPKEYLIEKELDTAIERGTRDLLNPDDLAPRKAIEEKKSEMLKYMGDWKRCLPSGIKSLNFIRKDCLFETLEYLRTVEKEVKQLAINWAAALTEAEKRYASEHPDKYSPGKYPSKQEIINGVVFNYTITNLAPPAKEMLGKEEYKKAIENTKSRISRAGDIIVEGFVTDLISNLKKLKKGSEEDGKMNGKVIKTSKRLVSLFKESLDAFILNDQIKKAVDELDELIEDDDPSELAKLIRDDDDLKKVVAGITTNIMGELKKIKDAPIKRAIDF</sequence>
<evidence type="ECO:0000313" key="1">
    <source>
        <dbReference type="EMBL" id="QJA69958.1"/>
    </source>
</evidence>
<name>A0A6M3JL31_9ZZZZ</name>
<dbReference type="EMBL" id="MT141751">
    <property type="protein sequence ID" value="QJA69958.1"/>
    <property type="molecule type" value="Genomic_DNA"/>
</dbReference>
<dbReference type="AlphaFoldDB" id="A0A6M3JL31"/>